<evidence type="ECO:0000313" key="2">
    <source>
        <dbReference type="Proteomes" id="UP000199213"/>
    </source>
</evidence>
<gene>
    <name evidence="1" type="ORF">SAMN04487820_10552</name>
</gene>
<dbReference type="AlphaFoldDB" id="A0A1G8ZP83"/>
<name>A0A1G8ZP83_ACTMZ</name>
<keyword evidence="2" id="KW-1185">Reference proteome</keyword>
<organism evidence="1 2">
    <name type="scientific">Actinopolyspora mzabensis</name>
    <dbReference type="NCBI Taxonomy" id="995066"/>
    <lineage>
        <taxon>Bacteria</taxon>
        <taxon>Bacillati</taxon>
        <taxon>Actinomycetota</taxon>
        <taxon>Actinomycetes</taxon>
        <taxon>Actinopolysporales</taxon>
        <taxon>Actinopolysporaceae</taxon>
        <taxon>Actinopolyspora</taxon>
    </lineage>
</organism>
<dbReference type="Proteomes" id="UP000199213">
    <property type="component" value="Unassembled WGS sequence"/>
</dbReference>
<sequence>MLLAGLLPQPFRCGAKPVGGVPRFVGTGQRATRERADDRTISDFGSGVRLVVRSGRLVQCVPLGLFRQSPLARPAIGKPSMVS</sequence>
<reference evidence="2" key="1">
    <citation type="submission" date="2016-10" db="EMBL/GenBank/DDBJ databases">
        <authorList>
            <person name="Varghese N."/>
            <person name="Submissions S."/>
        </authorList>
    </citation>
    <scope>NUCLEOTIDE SEQUENCE [LARGE SCALE GENOMIC DNA]</scope>
    <source>
        <strain evidence="2">DSM 45460</strain>
    </source>
</reference>
<protein>
    <submittedName>
        <fullName evidence="1">Uncharacterized protein</fullName>
    </submittedName>
</protein>
<proteinExistence type="predicted"/>
<evidence type="ECO:0000313" key="1">
    <source>
        <dbReference type="EMBL" id="SDK16813.1"/>
    </source>
</evidence>
<accession>A0A1G8ZP83</accession>
<dbReference type="EMBL" id="FNFM01000005">
    <property type="protein sequence ID" value="SDK16813.1"/>
    <property type="molecule type" value="Genomic_DNA"/>
</dbReference>